<dbReference type="EMBL" id="LAZR01001780">
    <property type="protein sequence ID" value="KKN39165.1"/>
    <property type="molecule type" value="Genomic_DNA"/>
</dbReference>
<name>A0A0F9Q5A6_9ZZZZ</name>
<dbReference type="AlphaFoldDB" id="A0A0F9Q5A6"/>
<organism evidence="1">
    <name type="scientific">marine sediment metagenome</name>
    <dbReference type="NCBI Taxonomy" id="412755"/>
    <lineage>
        <taxon>unclassified sequences</taxon>
        <taxon>metagenomes</taxon>
        <taxon>ecological metagenomes</taxon>
    </lineage>
</organism>
<protein>
    <submittedName>
        <fullName evidence="1">Uncharacterized protein</fullName>
    </submittedName>
</protein>
<accession>A0A0F9Q5A6</accession>
<comment type="caution">
    <text evidence="1">The sequence shown here is derived from an EMBL/GenBank/DDBJ whole genome shotgun (WGS) entry which is preliminary data.</text>
</comment>
<gene>
    <name evidence="1" type="ORF">LCGC14_0746350</name>
</gene>
<reference evidence="1" key="1">
    <citation type="journal article" date="2015" name="Nature">
        <title>Complex archaea that bridge the gap between prokaryotes and eukaryotes.</title>
        <authorList>
            <person name="Spang A."/>
            <person name="Saw J.H."/>
            <person name="Jorgensen S.L."/>
            <person name="Zaremba-Niedzwiedzka K."/>
            <person name="Martijn J."/>
            <person name="Lind A.E."/>
            <person name="van Eijk R."/>
            <person name="Schleper C."/>
            <person name="Guy L."/>
            <person name="Ettema T.J."/>
        </authorList>
    </citation>
    <scope>NUCLEOTIDE SEQUENCE</scope>
</reference>
<evidence type="ECO:0000313" key="1">
    <source>
        <dbReference type="EMBL" id="KKN39165.1"/>
    </source>
</evidence>
<sequence length="86" mass="9884">MGERVRPFANGDEFFDWKQRNCQRCTLRWRAGQGYQCDLECALDYAYGDNGMVTETIGKRLKFDQLYVAAHCPERVLEGANVDSAQ</sequence>
<proteinExistence type="predicted"/>